<proteinExistence type="predicted"/>
<protein>
    <submittedName>
        <fullName evidence="1">Uncharacterized protein</fullName>
    </submittedName>
</protein>
<organism evidence="1 2">
    <name type="scientific">Hyaloscypha hepaticicola</name>
    <dbReference type="NCBI Taxonomy" id="2082293"/>
    <lineage>
        <taxon>Eukaryota</taxon>
        <taxon>Fungi</taxon>
        <taxon>Dikarya</taxon>
        <taxon>Ascomycota</taxon>
        <taxon>Pezizomycotina</taxon>
        <taxon>Leotiomycetes</taxon>
        <taxon>Helotiales</taxon>
        <taxon>Hyaloscyphaceae</taxon>
        <taxon>Hyaloscypha</taxon>
    </lineage>
</organism>
<reference evidence="1 2" key="1">
    <citation type="submission" date="2016-05" db="EMBL/GenBank/DDBJ databases">
        <title>A degradative enzymes factory behind the ericoid mycorrhizal symbiosis.</title>
        <authorList>
            <consortium name="DOE Joint Genome Institute"/>
            <person name="Martino E."/>
            <person name="Morin E."/>
            <person name="Grelet G."/>
            <person name="Kuo A."/>
            <person name="Kohler A."/>
            <person name="Daghino S."/>
            <person name="Barry K."/>
            <person name="Choi C."/>
            <person name="Cichocki N."/>
            <person name="Clum A."/>
            <person name="Copeland A."/>
            <person name="Hainaut M."/>
            <person name="Haridas S."/>
            <person name="Labutti K."/>
            <person name="Lindquist E."/>
            <person name="Lipzen A."/>
            <person name="Khouja H.-R."/>
            <person name="Murat C."/>
            <person name="Ohm R."/>
            <person name="Olson A."/>
            <person name="Spatafora J."/>
            <person name="Veneault-Fourrey C."/>
            <person name="Henrissat B."/>
            <person name="Grigoriev I."/>
            <person name="Martin F."/>
            <person name="Perotto S."/>
        </authorList>
    </citation>
    <scope>NUCLEOTIDE SEQUENCE [LARGE SCALE GENOMIC DNA]</scope>
    <source>
        <strain evidence="1 2">UAMH 7357</strain>
    </source>
</reference>
<evidence type="ECO:0000313" key="1">
    <source>
        <dbReference type="EMBL" id="PMD24589.1"/>
    </source>
</evidence>
<sequence>MARFTRPQVITIQCVAASFVDPLQVLVHRNVPQLVGRHWSRADRKVKVNVTASESSGKARSSPSKSVLVAHRSLQARQICLCPFSIDVLVVRVRRLQILMTLAEELEQGKRSSSNFFVQQESGLNIESLKGRMVILYTELNRGRIIESFEQGATCWESERSRSSSFWNRGAPAWHKSDAQSEFC</sequence>
<dbReference type="Proteomes" id="UP000235672">
    <property type="component" value="Unassembled WGS sequence"/>
</dbReference>
<gene>
    <name evidence="1" type="ORF">NA56DRAFT_492117</name>
</gene>
<keyword evidence="2" id="KW-1185">Reference proteome</keyword>
<dbReference type="EMBL" id="KZ613472">
    <property type="protein sequence ID" value="PMD24589.1"/>
    <property type="molecule type" value="Genomic_DNA"/>
</dbReference>
<dbReference type="AlphaFoldDB" id="A0A2J6QE96"/>
<name>A0A2J6QE96_9HELO</name>
<accession>A0A2J6QE96</accession>
<evidence type="ECO:0000313" key="2">
    <source>
        <dbReference type="Proteomes" id="UP000235672"/>
    </source>
</evidence>